<evidence type="ECO:0000256" key="6">
    <source>
        <dbReference type="RuleBase" id="RU000382"/>
    </source>
</evidence>
<gene>
    <name evidence="7" type="ORF">ACJDU8_09155</name>
</gene>
<keyword evidence="3" id="KW-0210">Decarboxylase</keyword>
<comment type="caution">
    <text evidence="7">The sequence shown here is derived from an EMBL/GenBank/DDBJ whole genome shotgun (WGS) entry which is preliminary data.</text>
</comment>
<keyword evidence="8" id="KW-1185">Reference proteome</keyword>
<dbReference type="Pfam" id="PF00282">
    <property type="entry name" value="Pyridoxal_deC"/>
    <property type="match status" value="1"/>
</dbReference>
<dbReference type="RefSeq" id="WP_406791875.1">
    <property type="nucleotide sequence ID" value="NZ_JBJHZX010000011.1"/>
</dbReference>
<accession>A0ABW8SI79</accession>
<comment type="similarity">
    <text evidence="2 6">Belongs to the group II decarboxylase family.</text>
</comment>
<evidence type="ECO:0000256" key="2">
    <source>
        <dbReference type="ARBA" id="ARBA00009533"/>
    </source>
</evidence>
<evidence type="ECO:0000256" key="5">
    <source>
        <dbReference type="ARBA" id="ARBA00023239"/>
    </source>
</evidence>
<dbReference type="Gene3D" id="3.90.1150.170">
    <property type="match status" value="1"/>
</dbReference>
<reference evidence="7 8" key="1">
    <citation type="submission" date="2024-11" db="EMBL/GenBank/DDBJ databases">
        <authorList>
            <person name="Heng Y.C."/>
            <person name="Lim A.C.H."/>
            <person name="Lee J.K.Y."/>
            <person name="Kittelmann S."/>
        </authorList>
    </citation>
    <scope>NUCLEOTIDE SEQUENCE [LARGE SCALE GENOMIC DNA]</scope>
    <source>
        <strain evidence="7 8">WILCCON 0269</strain>
    </source>
</reference>
<keyword evidence="4 6" id="KW-0663">Pyridoxal phosphate</keyword>
<comment type="cofactor">
    <cofactor evidence="1 6">
        <name>pyridoxal 5'-phosphate</name>
        <dbReference type="ChEBI" id="CHEBI:597326"/>
    </cofactor>
</comment>
<sequence>MNLFTSHLSDFESTSPLPNNLEKIFDTTIPDSPVQLEHIFGGLKNIIKLSMNPSHPGYIGHMDSMPTTMSIIGDMISAAVNNNMLSIEMSPILSNLEFSITKAIANLFGFRENSGGVLTSGGSLANLQALTVARNHAFKSVKQSIVGLNFKPVILASEVAHTSLQKAAMILGLGTEAVIYIKTNENSQLDVGDLVTKIKKCKLENKYPFCVVATAGTTVTGSIDNLIEINKIAKEHKLWFHVDAAYGGGLVFSDKYKKLIEGIEFADSITFNPQKLLYIAKTCAMVLFRDMSLIHQNFRISAPYMKEIENINLGEISVQGTRHADILKLWLSLQHIGKCGYNELINKNMKLTQYFMSCIQERPYITVTNIPQTNIICFRGIPSWLPEDRWDAWNTKLQDYLLNKENVFISLPTYKNCRWLRVVLLNPYTDKSIIDNLFNKIDNFIKIKYKRNSTFNRKIYGG</sequence>
<evidence type="ECO:0000313" key="7">
    <source>
        <dbReference type="EMBL" id="MFL0195727.1"/>
    </source>
</evidence>
<dbReference type="SUPFAM" id="SSF53383">
    <property type="entry name" value="PLP-dependent transferases"/>
    <property type="match status" value="1"/>
</dbReference>
<dbReference type="PANTHER" id="PTHR45677:SF8">
    <property type="entry name" value="CYSTEINE SULFINIC ACID DECARBOXYLASE"/>
    <property type="match status" value="1"/>
</dbReference>
<dbReference type="Proteomes" id="UP001623660">
    <property type="component" value="Unassembled WGS sequence"/>
</dbReference>
<evidence type="ECO:0000313" key="8">
    <source>
        <dbReference type="Proteomes" id="UP001623660"/>
    </source>
</evidence>
<evidence type="ECO:0000256" key="3">
    <source>
        <dbReference type="ARBA" id="ARBA00022793"/>
    </source>
</evidence>
<proteinExistence type="inferred from homology"/>
<evidence type="ECO:0000256" key="1">
    <source>
        <dbReference type="ARBA" id="ARBA00001933"/>
    </source>
</evidence>
<organism evidence="7 8">
    <name type="scientific">Candidatus Clostridium eludens</name>
    <dbReference type="NCBI Taxonomy" id="3381663"/>
    <lineage>
        <taxon>Bacteria</taxon>
        <taxon>Bacillati</taxon>
        <taxon>Bacillota</taxon>
        <taxon>Clostridia</taxon>
        <taxon>Eubacteriales</taxon>
        <taxon>Clostridiaceae</taxon>
        <taxon>Clostridium</taxon>
    </lineage>
</organism>
<dbReference type="Gene3D" id="3.40.640.10">
    <property type="entry name" value="Type I PLP-dependent aspartate aminotransferase-like (Major domain)"/>
    <property type="match status" value="1"/>
</dbReference>
<evidence type="ECO:0000256" key="4">
    <source>
        <dbReference type="ARBA" id="ARBA00022898"/>
    </source>
</evidence>
<dbReference type="InterPro" id="IPR015424">
    <property type="entry name" value="PyrdxlP-dep_Trfase"/>
</dbReference>
<name>A0ABW8SI79_9CLOT</name>
<dbReference type="EMBL" id="JBJHZX010000011">
    <property type="protein sequence ID" value="MFL0195727.1"/>
    <property type="molecule type" value="Genomic_DNA"/>
</dbReference>
<keyword evidence="5 6" id="KW-0456">Lyase</keyword>
<protein>
    <submittedName>
        <fullName evidence="7">Pyridoxal phosphate-dependent decarboxylase family protein</fullName>
    </submittedName>
</protein>
<dbReference type="InterPro" id="IPR002129">
    <property type="entry name" value="PyrdxlP-dep_de-COase"/>
</dbReference>
<dbReference type="InterPro" id="IPR015421">
    <property type="entry name" value="PyrdxlP-dep_Trfase_major"/>
</dbReference>
<dbReference type="PANTHER" id="PTHR45677">
    <property type="entry name" value="GLUTAMATE DECARBOXYLASE-RELATED"/>
    <property type="match status" value="1"/>
</dbReference>